<dbReference type="HOGENOM" id="CLU_2820114_0_0_1"/>
<dbReference type="Proteomes" id="UP000032180">
    <property type="component" value="Chromosome 8"/>
</dbReference>
<dbReference type="Gramene" id="LPERR08G03600.2">
    <property type="protein sequence ID" value="LPERR08G03600.2"/>
    <property type="gene ID" value="LPERR08G03600"/>
</dbReference>
<evidence type="ECO:0000313" key="2">
    <source>
        <dbReference type="EnsemblPlants" id="LPERR08G03600.2"/>
    </source>
</evidence>
<name>A0A0D9X4N2_9ORYZ</name>
<evidence type="ECO:0000313" key="3">
    <source>
        <dbReference type="Proteomes" id="UP000032180"/>
    </source>
</evidence>
<proteinExistence type="predicted"/>
<dbReference type="EnsemblPlants" id="LPERR08G03600.2">
    <property type="protein sequence ID" value="LPERR08G03600.2"/>
    <property type="gene ID" value="LPERR08G03600"/>
</dbReference>
<feature type="compositionally biased region" description="Pro residues" evidence="1">
    <location>
        <begin position="16"/>
        <end position="26"/>
    </location>
</feature>
<feature type="region of interest" description="Disordered" evidence="1">
    <location>
        <begin position="1"/>
        <end position="52"/>
    </location>
</feature>
<organism evidence="2 3">
    <name type="scientific">Leersia perrieri</name>
    <dbReference type="NCBI Taxonomy" id="77586"/>
    <lineage>
        <taxon>Eukaryota</taxon>
        <taxon>Viridiplantae</taxon>
        <taxon>Streptophyta</taxon>
        <taxon>Embryophyta</taxon>
        <taxon>Tracheophyta</taxon>
        <taxon>Spermatophyta</taxon>
        <taxon>Magnoliopsida</taxon>
        <taxon>Liliopsida</taxon>
        <taxon>Poales</taxon>
        <taxon>Poaceae</taxon>
        <taxon>BOP clade</taxon>
        <taxon>Oryzoideae</taxon>
        <taxon>Oryzeae</taxon>
        <taxon>Oryzinae</taxon>
        <taxon>Leersia</taxon>
    </lineage>
</organism>
<sequence length="67" mass="6938">IAAEELAVSVLSRPPTGCPPPRPPAGASPIREAPEPPGRRERVTTERRASASSLGTVLISVIGTLKL</sequence>
<reference evidence="2 3" key="1">
    <citation type="submission" date="2012-08" db="EMBL/GenBank/DDBJ databases">
        <title>Oryza genome evolution.</title>
        <authorList>
            <person name="Wing R.A."/>
        </authorList>
    </citation>
    <scope>NUCLEOTIDE SEQUENCE</scope>
</reference>
<protein>
    <submittedName>
        <fullName evidence="2">Uncharacterized protein</fullName>
    </submittedName>
</protein>
<dbReference type="AlphaFoldDB" id="A0A0D9X4N2"/>
<reference evidence="3" key="2">
    <citation type="submission" date="2013-12" db="EMBL/GenBank/DDBJ databases">
        <authorList>
            <person name="Yu Y."/>
            <person name="Lee S."/>
            <person name="de Baynast K."/>
            <person name="Wissotski M."/>
            <person name="Liu L."/>
            <person name="Talag J."/>
            <person name="Goicoechea J."/>
            <person name="Angelova A."/>
            <person name="Jetty R."/>
            <person name="Kudrna D."/>
            <person name="Golser W."/>
            <person name="Rivera L."/>
            <person name="Zhang J."/>
            <person name="Wing R."/>
        </authorList>
    </citation>
    <scope>NUCLEOTIDE SEQUENCE</scope>
</reference>
<feature type="compositionally biased region" description="Basic and acidic residues" evidence="1">
    <location>
        <begin position="32"/>
        <end position="49"/>
    </location>
</feature>
<accession>A0A0D9X4N2</accession>
<evidence type="ECO:0000256" key="1">
    <source>
        <dbReference type="SAM" id="MobiDB-lite"/>
    </source>
</evidence>
<keyword evidence="3" id="KW-1185">Reference proteome</keyword>
<reference evidence="2" key="3">
    <citation type="submission" date="2015-04" db="UniProtKB">
        <authorList>
            <consortium name="EnsemblPlants"/>
        </authorList>
    </citation>
    <scope>IDENTIFICATION</scope>
</reference>